<protein>
    <recommendedName>
        <fullName evidence="3">Molecular chaperone DnaJ</fullName>
    </recommendedName>
</protein>
<evidence type="ECO:0008006" key="3">
    <source>
        <dbReference type="Google" id="ProtNLM"/>
    </source>
</evidence>
<evidence type="ECO:0000313" key="1">
    <source>
        <dbReference type="EMBL" id="MCQ8279887.1"/>
    </source>
</evidence>
<keyword evidence="2" id="KW-1185">Reference proteome</keyword>
<gene>
    <name evidence="1" type="ORF">NFI95_15690</name>
</gene>
<proteinExistence type="predicted"/>
<dbReference type="RefSeq" id="WP_422865376.1">
    <property type="nucleotide sequence ID" value="NZ_JAMSKV010000017.1"/>
</dbReference>
<evidence type="ECO:0000313" key="2">
    <source>
        <dbReference type="Proteomes" id="UP001524587"/>
    </source>
</evidence>
<accession>A0ABT1WC93</accession>
<sequence>MKIRRLYLVSHNRKCPGCAGKGWKLGSWTGGDLLTRATVPAYALCARCNSTGWVRAKQVAA</sequence>
<dbReference type="EMBL" id="JAMSKV010000017">
    <property type="protein sequence ID" value="MCQ8279887.1"/>
    <property type="molecule type" value="Genomic_DNA"/>
</dbReference>
<comment type="caution">
    <text evidence="1">The sequence shown here is derived from an EMBL/GenBank/DDBJ whole genome shotgun (WGS) entry which is preliminary data.</text>
</comment>
<name>A0ABT1WC93_9PROT</name>
<reference evidence="1 2" key="1">
    <citation type="submission" date="2022-06" db="EMBL/GenBank/DDBJ databases">
        <title>Endosaccharibacter gen. nov., sp. nov., endophytic bacteria isolated from sugarcane.</title>
        <authorList>
            <person name="Pitiwittayakul N."/>
            <person name="Yukphan P."/>
            <person name="Charoenyingcharoen P."/>
            <person name="Tanasupawat S."/>
        </authorList>
    </citation>
    <scope>NUCLEOTIDE SEQUENCE [LARGE SCALE GENOMIC DNA]</scope>
    <source>
        <strain evidence="1 2">KSS8</strain>
    </source>
</reference>
<organism evidence="1 2">
    <name type="scientific">Endosaccharibacter trunci</name>
    <dbReference type="NCBI Taxonomy" id="2812733"/>
    <lineage>
        <taxon>Bacteria</taxon>
        <taxon>Pseudomonadati</taxon>
        <taxon>Pseudomonadota</taxon>
        <taxon>Alphaproteobacteria</taxon>
        <taxon>Acetobacterales</taxon>
        <taxon>Acetobacteraceae</taxon>
        <taxon>Endosaccharibacter</taxon>
    </lineage>
</organism>
<dbReference type="Proteomes" id="UP001524587">
    <property type="component" value="Unassembled WGS sequence"/>
</dbReference>